<proteinExistence type="predicted"/>
<dbReference type="PRINTS" id="PR00032">
    <property type="entry name" value="HTHARAC"/>
</dbReference>
<dbReference type="PANTHER" id="PTHR43280:SF28">
    <property type="entry name" value="HTH-TYPE TRANSCRIPTIONAL ACTIVATOR RHAS"/>
    <property type="match status" value="1"/>
</dbReference>
<keyword evidence="3" id="KW-0804">Transcription</keyword>
<feature type="domain" description="HTH araC/xylS-type" evidence="4">
    <location>
        <begin position="202"/>
        <end position="300"/>
    </location>
</feature>
<dbReference type="PANTHER" id="PTHR43280">
    <property type="entry name" value="ARAC-FAMILY TRANSCRIPTIONAL REGULATOR"/>
    <property type="match status" value="1"/>
</dbReference>
<accession>A0A4R5L036</accession>
<keyword evidence="1" id="KW-0805">Transcription regulation</keyword>
<dbReference type="SUPFAM" id="SSF46689">
    <property type="entry name" value="Homeodomain-like"/>
    <property type="match status" value="2"/>
</dbReference>
<name>A0A4R5L036_9BACL</name>
<protein>
    <submittedName>
        <fullName evidence="5">Helix-turn-helix domain-containing protein</fullName>
    </submittedName>
</protein>
<evidence type="ECO:0000313" key="6">
    <source>
        <dbReference type="Proteomes" id="UP000295636"/>
    </source>
</evidence>
<organism evidence="5 6">
    <name type="scientific">Paenibacillus piri</name>
    <dbReference type="NCBI Taxonomy" id="2547395"/>
    <lineage>
        <taxon>Bacteria</taxon>
        <taxon>Bacillati</taxon>
        <taxon>Bacillota</taxon>
        <taxon>Bacilli</taxon>
        <taxon>Bacillales</taxon>
        <taxon>Paenibacillaceae</taxon>
        <taxon>Paenibacillus</taxon>
    </lineage>
</organism>
<dbReference type="InterPro" id="IPR020449">
    <property type="entry name" value="Tscrpt_reg_AraC-type_HTH"/>
</dbReference>
<dbReference type="InterPro" id="IPR003313">
    <property type="entry name" value="AraC-bd"/>
</dbReference>
<dbReference type="InterPro" id="IPR011051">
    <property type="entry name" value="RmlC_Cupin_sf"/>
</dbReference>
<dbReference type="Gene3D" id="1.10.10.60">
    <property type="entry name" value="Homeodomain-like"/>
    <property type="match status" value="2"/>
</dbReference>
<dbReference type="Pfam" id="PF12833">
    <property type="entry name" value="HTH_18"/>
    <property type="match status" value="1"/>
</dbReference>
<evidence type="ECO:0000256" key="2">
    <source>
        <dbReference type="ARBA" id="ARBA00023125"/>
    </source>
</evidence>
<sequence length="304" mass="35143">MKSRTEGDDERLTIRRAIGSLYGHALFEPGFPLYVNRVSESFELQEHSHDFVEITYVIEGKGFHYIGDEVIAVQKGDLFFIPVGISHVFRPAHASAKDRLFVYNCVFQEQLFEQIAGSCPEFLGDIDREALLALRQETAPFQLKEPFGEIGELMRRLHIEFTQTKPARRFMLLTYVLQLFIVLYRSRQHGTARPDSAPGRLDEALGYIHQHIDCPLSLPEIAAKINIGPRQFHRLFKQTTGQTYIEYVQTVRIQKCCERLLGTSCKVGEIAEQAGYQDMKYFHALFKRITGMTPRQFRRQPQQR</sequence>
<dbReference type="GO" id="GO:0043565">
    <property type="term" value="F:sequence-specific DNA binding"/>
    <property type="evidence" value="ECO:0007669"/>
    <property type="project" value="InterPro"/>
</dbReference>
<keyword evidence="2" id="KW-0238">DNA-binding</keyword>
<dbReference type="GO" id="GO:0003700">
    <property type="term" value="F:DNA-binding transcription factor activity"/>
    <property type="evidence" value="ECO:0007669"/>
    <property type="project" value="InterPro"/>
</dbReference>
<dbReference type="AlphaFoldDB" id="A0A4R5L036"/>
<reference evidence="5 6" key="1">
    <citation type="submission" date="2019-03" db="EMBL/GenBank/DDBJ databases">
        <title>This is whole genome sequence of Paenibacillus sp MS74 strain.</title>
        <authorList>
            <person name="Trinh H.N."/>
        </authorList>
    </citation>
    <scope>NUCLEOTIDE SEQUENCE [LARGE SCALE GENOMIC DNA]</scope>
    <source>
        <strain evidence="5 6">MS74</strain>
    </source>
</reference>
<dbReference type="InterPro" id="IPR018060">
    <property type="entry name" value="HTH_AraC"/>
</dbReference>
<dbReference type="SMART" id="SM00342">
    <property type="entry name" value="HTH_ARAC"/>
    <property type="match status" value="1"/>
</dbReference>
<dbReference type="Pfam" id="PF02311">
    <property type="entry name" value="AraC_binding"/>
    <property type="match status" value="1"/>
</dbReference>
<dbReference type="InterPro" id="IPR009057">
    <property type="entry name" value="Homeodomain-like_sf"/>
</dbReference>
<dbReference type="OrthoDB" id="2582835at2"/>
<dbReference type="EMBL" id="SMRT01000001">
    <property type="protein sequence ID" value="TDG00701.1"/>
    <property type="molecule type" value="Genomic_DNA"/>
</dbReference>
<dbReference type="SUPFAM" id="SSF51182">
    <property type="entry name" value="RmlC-like cupins"/>
    <property type="match status" value="1"/>
</dbReference>
<gene>
    <name evidence="5" type="ORF">E1757_03495</name>
</gene>
<dbReference type="InterPro" id="IPR014710">
    <property type="entry name" value="RmlC-like_jellyroll"/>
</dbReference>
<evidence type="ECO:0000313" key="5">
    <source>
        <dbReference type="EMBL" id="TDG00701.1"/>
    </source>
</evidence>
<dbReference type="PROSITE" id="PS01124">
    <property type="entry name" value="HTH_ARAC_FAMILY_2"/>
    <property type="match status" value="1"/>
</dbReference>
<dbReference type="Gene3D" id="2.60.120.10">
    <property type="entry name" value="Jelly Rolls"/>
    <property type="match status" value="1"/>
</dbReference>
<dbReference type="Proteomes" id="UP000295636">
    <property type="component" value="Unassembled WGS sequence"/>
</dbReference>
<comment type="caution">
    <text evidence="5">The sequence shown here is derived from an EMBL/GenBank/DDBJ whole genome shotgun (WGS) entry which is preliminary data.</text>
</comment>
<keyword evidence="6" id="KW-1185">Reference proteome</keyword>
<evidence type="ECO:0000259" key="4">
    <source>
        <dbReference type="PROSITE" id="PS01124"/>
    </source>
</evidence>
<evidence type="ECO:0000256" key="3">
    <source>
        <dbReference type="ARBA" id="ARBA00023163"/>
    </source>
</evidence>
<evidence type="ECO:0000256" key="1">
    <source>
        <dbReference type="ARBA" id="ARBA00023015"/>
    </source>
</evidence>